<dbReference type="Proteomes" id="UP000198752">
    <property type="component" value="Unassembled WGS sequence"/>
</dbReference>
<name>A0A1I2PJB0_9BACL</name>
<dbReference type="STRING" id="269670.SAMN02982927_00849"/>
<dbReference type="GO" id="GO:0016747">
    <property type="term" value="F:acyltransferase activity, transferring groups other than amino-acyl groups"/>
    <property type="evidence" value="ECO:0007669"/>
    <property type="project" value="InterPro"/>
</dbReference>
<dbReference type="InterPro" id="IPR016181">
    <property type="entry name" value="Acyl_CoA_acyltransferase"/>
</dbReference>
<dbReference type="SUPFAM" id="SSF55729">
    <property type="entry name" value="Acyl-CoA N-acyltransferases (Nat)"/>
    <property type="match status" value="1"/>
</dbReference>
<sequence>MSELWKVKRFDQLSGKEVYEIMRARVDVFVVEQECPYHEVDPYDLFSLHVYTTDVDGSIIAYARIFEMDDGISFGRVLVREDCRGKGLAQLLVAKVLRVIKKRFAGMPVAIEAQEYVQSLYIPFGFEPASEIFMLDGIPHVRMEKR</sequence>
<proteinExistence type="predicted"/>
<reference evidence="3" key="1">
    <citation type="submission" date="2016-10" db="EMBL/GenBank/DDBJ databases">
        <authorList>
            <person name="Varghese N."/>
            <person name="Submissions S."/>
        </authorList>
    </citation>
    <scope>NUCLEOTIDE SEQUENCE [LARGE SCALE GENOMIC DNA]</scope>
    <source>
        <strain evidence="3">ATCC 700379</strain>
    </source>
</reference>
<evidence type="ECO:0000313" key="2">
    <source>
        <dbReference type="EMBL" id="SFG16305.1"/>
    </source>
</evidence>
<evidence type="ECO:0000259" key="1">
    <source>
        <dbReference type="PROSITE" id="PS51186"/>
    </source>
</evidence>
<dbReference type="Pfam" id="PF13673">
    <property type="entry name" value="Acetyltransf_10"/>
    <property type="match status" value="1"/>
</dbReference>
<organism evidence="2 3">
    <name type="scientific">Sporolactobacillus nakayamae</name>
    <dbReference type="NCBI Taxonomy" id="269670"/>
    <lineage>
        <taxon>Bacteria</taxon>
        <taxon>Bacillati</taxon>
        <taxon>Bacillota</taxon>
        <taxon>Bacilli</taxon>
        <taxon>Bacillales</taxon>
        <taxon>Sporolactobacillaceae</taxon>
        <taxon>Sporolactobacillus</taxon>
    </lineage>
</organism>
<dbReference type="EMBL" id="FOOY01000005">
    <property type="protein sequence ID" value="SFG16305.1"/>
    <property type="molecule type" value="Genomic_DNA"/>
</dbReference>
<feature type="domain" description="N-acetyltransferase" evidence="1">
    <location>
        <begin position="8"/>
        <end position="146"/>
    </location>
</feature>
<protein>
    <submittedName>
        <fullName evidence="2">ElaA protein</fullName>
    </submittedName>
</protein>
<dbReference type="CDD" id="cd04301">
    <property type="entry name" value="NAT_SF"/>
    <property type="match status" value="1"/>
</dbReference>
<keyword evidence="3" id="KW-1185">Reference proteome</keyword>
<gene>
    <name evidence="2" type="ORF">SAMN02982927_00849</name>
</gene>
<dbReference type="AlphaFoldDB" id="A0A1I2PJB0"/>
<dbReference type="InterPro" id="IPR000182">
    <property type="entry name" value="GNAT_dom"/>
</dbReference>
<dbReference type="Gene3D" id="3.40.630.30">
    <property type="match status" value="1"/>
</dbReference>
<evidence type="ECO:0000313" key="3">
    <source>
        <dbReference type="Proteomes" id="UP000198752"/>
    </source>
</evidence>
<accession>A0A1I2PJB0</accession>
<dbReference type="PROSITE" id="PS51186">
    <property type="entry name" value="GNAT"/>
    <property type="match status" value="1"/>
</dbReference>
<dbReference type="RefSeq" id="WP_245734039.1">
    <property type="nucleotide sequence ID" value="NZ_FOOY01000005.1"/>
</dbReference>